<dbReference type="EMBL" id="FO203431">
    <property type="protein sequence ID" value="CCH88182.1"/>
    <property type="molecule type" value="Genomic_DNA"/>
</dbReference>
<evidence type="ECO:0000259" key="3">
    <source>
        <dbReference type="Pfam" id="PF01156"/>
    </source>
</evidence>
<dbReference type="PATRIC" id="fig|477641.3.peg.2610"/>
<dbReference type="eggNOG" id="COG1957">
    <property type="taxonomic scope" value="Bacteria"/>
</dbReference>
<dbReference type="HOGENOM" id="CLU_078738_0_0_11"/>
<dbReference type="STRING" id="477641.MODMU_2753"/>
<organism evidence="4 5">
    <name type="scientific">Modestobacter italicus (strain DSM 44449 / CECT 9708 / BC 501)</name>
    <dbReference type="NCBI Taxonomy" id="2732864"/>
    <lineage>
        <taxon>Bacteria</taxon>
        <taxon>Bacillati</taxon>
        <taxon>Actinomycetota</taxon>
        <taxon>Actinomycetes</taxon>
        <taxon>Geodermatophilales</taxon>
        <taxon>Geodermatophilaceae</taxon>
        <taxon>Modestobacter</taxon>
    </lineage>
</organism>
<dbReference type="Pfam" id="PF01156">
    <property type="entry name" value="IU_nuc_hydro"/>
    <property type="match status" value="1"/>
</dbReference>
<dbReference type="PANTHER" id="PTHR12304">
    <property type="entry name" value="INOSINE-URIDINE PREFERRING NUCLEOSIDE HYDROLASE"/>
    <property type="match status" value="1"/>
</dbReference>
<evidence type="ECO:0000313" key="4">
    <source>
        <dbReference type="EMBL" id="CCH88182.1"/>
    </source>
</evidence>
<gene>
    <name evidence="4" type="ordered locus">MODMU_2753</name>
</gene>
<dbReference type="GO" id="GO:0008477">
    <property type="term" value="F:purine nucleosidase activity"/>
    <property type="evidence" value="ECO:0007669"/>
    <property type="project" value="TreeGrafter"/>
</dbReference>
<dbReference type="GO" id="GO:0006152">
    <property type="term" value="P:purine nucleoside catabolic process"/>
    <property type="evidence" value="ECO:0007669"/>
    <property type="project" value="TreeGrafter"/>
</dbReference>
<name>I4EXR9_MODI5</name>
<dbReference type="InterPro" id="IPR001910">
    <property type="entry name" value="Inosine/uridine_hydrolase_dom"/>
</dbReference>
<dbReference type="AlphaFoldDB" id="I4EXR9"/>
<accession>I4EXR9</accession>
<dbReference type="KEGG" id="mmar:MODMU_2753"/>
<sequence>MSTPALRVHEHCRVVLDNDWSGDPDGLVALAHHLLSPANRVVAVTSSGLDPRFPGPLPRAADGAALATELLAAVGGADLPPVHAGSEEVFGDASGSAAADAIAAEARRDDELPLFLVCGGPLTNVAQALRQAPDIAERLTLVWIGGSLDAGAFEYNRDTDREAAAFVLAQADLDVQSFPVETYRRCAYSVAELEHDLGTTGALGRWLWEHFTDPPDWIRVGGNWPLGDSPPVLVTALTVESSRWTSSTAEGGRGERRVYTDVDTRLLFGDLLARLRAHERGRA</sequence>
<dbReference type="Proteomes" id="UP000006461">
    <property type="component" value="Chromosome"/>
</dbReference>
<dbReference type="InterPro" id="IPR023186">
    <property type="entry name" value="IUNH"/>
</dbReference>
<keyword evidence="5" id="KW-1185">Reference proteome</keyword>
<keyword evidence="2" id="KW-0326">Glycosidase</keyword>
<reference evidence="4 5" key="1">
    <citation type="journal article" date="2012" name="J. Bacteriol.">
        <title>Genome Sequence of Radiation-Resistant Modestobacter marinus Strain BC501, a Representative Actinobacterium That Thrives on Calcareous Stone Surfaces.</title>
        <authorList>
            <person name="Normand P."/>
            <person name="Gury J."/>
            <person name="Pujic P."/>
            <person name="Chouaia B."/>
            <person name="Crotti E."/>
            <person name="Brusetti L."/>
            <person name="Daffonchio D."/>
            <person name="Vacherie B."/>
            <person name="Barbe V."/>
            <person name="Medigue C."/>
            <person name="Calteau A."/>
            <person name="Ghodhbane-Gtari F."/>
            <person name="Essoussi I."/>
            <person name="Nouioui I."/>
            <person name="Abbassi-Ghozzi I."/>
            <person name="Gtari M."/>
        </authorList>
    </citation>
    <scope>NUCLEOTIDE SEQUENCE [LARGE SCALE GENOMIC DNA]</scope>
    <source>
        <strain evidence="5">BC 501</strain>
    </source>
</reference>
<dbReference type="Gene3D" id="3.90.245.10">
    <property type="entry name" value="Ribonucleoside hydrolase-like"/>
    <property type="match status" value="1"/>
</dbReference>
<evidence type="ECO:0000313" key="5">
    <source>
        <dbReference type="Proteomes" id="UP000006461"/>
    </source>
</evidence>
<dbReference type="InterPro" id="IPR036452">
    <property type="entry name" value="Ribo_hydro-like"/>
</dbReference>
<dbReference type="OrthoDB" id="2530052at2"/>
<proteinExistence type="predicted"/>
<dbReference type="SUPFAM" id="SSF53590">
    <property type="entry name" value="Nucleoside hydrolase"/>
    <property type="match status" value="1"/>
</dbReference>
<protein>
    <submittedName>
        <fullName evidence="4">Inosine-uridine preferring nucleoside hydrolase</fullName>
    </submittedName>
</protein>
<evidence type="ECO:0000256" key="1">
    <source>
        <dbReference type="ARBA" id="ARBA00022801"/>
    </source>
</evidence>
<evidence type="ECO:0000256" key="2">
    <source>
        <dbReference type="ARBA" id="ARBA00023295"/>
    </source>
</evidence>
<keyword evidence="1 4" id="KW-0378">Hydrolase</keyword>
<dbReference type="PANTHER" id="PTHR12304:SF4">
    <property type="entry name" value="URIDINE NUCLEOSIDASE"/>
    <property type="match status" value="1"/>
</dbReference>
<dbReference type="GO" id="GO:0005829">
    <property type="term" value="C:cytosol"/>
    <property type="evidence" value="ECO:0007669"/>
    <property type="project" value="TreeGrafter"/>
</dbReference>
<feature type="domain" description="Inosine/uridine-preferring nucleoside hydrolase" evidence="3">
    <location>
        <begin position="14"/>
        <end position="197"/>
    </location>
</feature>